<protein>
    <recommendedName>
        <fullName evidence="5">Lipoprotein</fullName>
    </recommendedName>
</protein>
<dbReference type="EMBL" id="WEIA01000006">
    <property type="protein sequence ID" value="NLR22076.1"/>
    <property type="molecule type" value="Genomic_DNA"/>
</dbReference>
<reference evidence="2 4" key="2">
    <citation type="submission" date="2023-10" db="EMBL/GenBank/DDBJ databases">
        <title>To unveil natural product biosynthetic capacity in Pseudoalteromonas.</title>
        <authorList>
            <person name="Wang J."/>
        </authorList>
    </citation>
    <scope>NUCLEOTIDE SEQUENCE [LARGE SCALE GENOMIC DNA]</scope>
    <source>
        <strain evidence="2 4">DSM 15914</strain>
    </source>
</reference>
<name>A0A8I2H2S4_9GAMM</name>
<dbReference type="AlphaFoldDB" id="A0A8I2H2S4"/>
<evidence type="ECO:0000313" key="1">
    <source>
        <dbReference type="EMBL" id="NLR22076.1"/>
    </source>
</evidence>
<reference evidence="1" key="1">
    <citation type="submission" date="2019-10" db="EMBL/GenBank/DDBJ databases">
        <authorList>
            <person name="Paulsen S."/>
        </authorList>
    </citation>
    <scope>NUCLEOTIDE SEQUENCE</scope>
    <source>
        <strain evidence="1">LMG 19692</strain>
    </source>
</reference>
<organism evidence="1 3">
    <name type="scientific">Pseudoalteromonas maricaloris</name>
    <dbReference type="NCBI Taxonomy" id="184924"/>
    <lineage>
        <taxon>Bacteria</taxon>
        <taxon>Pseudomonadati</taxon>
        <taxon>Pseudomonadota</taxon>
        <taxon>Gammaproteobacteria</taxon>
        <taxon>Alteromonadales</taxon>
        <taxon>Pseudoalteromonadaceae</taxon>
        <taxon>Pseudoalteromonas</taxon>
    </lineage>
</organism>
<dbReference type="Proteomes" id="UP000646877">
    <property type="component" value="Unassembled WGS sequence"/>
</dbReference>
<evidence type="ECO:0008006" key="5">
    <source>
        <dbReference type="Google" id="ProtNLM"/>
    </source>
</evidence>
<gene>
    <name evidence="1" type="ORF">F9Y85_12235</name>
    <name evidence="2" type="ORF">R5H13_18120</name>
</gene>
<keyword evidence="4" id="KW-1185">Reference proteome</keyword>
<dbReference type="Proteomes" id="UP001304419">
    <property type="component" value="Chromosome 1"/>
</dbReference>
<proteinExistence type="predicted"/>
<evidence type="ECO:0000313" key="4">
    <source>
        <dbReference type="Proteomes" id="UP001304419"/>
    </source>
</evidence>
<accession>A0A8I2H2S4</accession>
<evidence type="ECO:0000313" key="3">
    <source>
        <dbReference type="Proteomes" id="UP000646877"/>
    </source>
</evidence>
<dbReference type="RefSeq" id="WP_130127142.1">
    <property type="nucleotide sequence ID" value="NZ_CBCSDF010000016.1"/>
</dbReference>
<dbReference type="PROSITE" id="PS51257">
    <property type="entry name" value="PROKAR_LIPOPROTEIN"/>
    <property type="match status" value="1"/>
</dbReference>
<evidence type="ECO:0000313" key="2">
    <source>
        <dbReference type="EMBL" id="WOX28509.1"/>
    </source>
</evidence>
<sequence length="131" mass="14661">MKGWFIIGVVVLALCSCHSIHPQKTYIHIVASCPPQVFEQLFIDATGSLVVSPSEAEIPIGMHTNTLLFSPLTMSWDVVDKLLIQLDDAGFKFQADFFGKYNHAYRDNHIGVYFVEGCEPSMSKQVLTVLR</sequence>
<dbReference type="EMBL" id="CP137578">
    <property type="protein sequence ID" value="WOX28509.1"/>
    <property type="molecule type" value="Genomic_DNA"/>
</dbReference>